<evidence type="ECO:0000259" key="1">
    <source>
        <dbReference type="PROSITE" id="PS50053"/>
    </source>
</evidence>
<evidence type="ECO:0000313" key="3">
    <source>
        <dbReference type="Proteomes" id="UP000053815"/>
    </source>
</evidence>
<dbReference type="InterPro" id="IPR029071">
    <property type="entry name" value="Ubiquitin-like_domsf"/>
</dbReference>
<sequence>MYFQVVINSFSGFGPFCLKFEPNEPCTVYDLKQKLASTTTFSAEEQKIRSLGGRILTDNDNLFQDYSIQDGPIILNLTVRLIGGRDSHQSRRKKTACDDAVLIQYNDTVALASRKGKEKESRKRKLA</sequence>
<dbReference type="CDD" id="cd17039">
    <property type="entry name" value="Ubl_ubiquitin_like"/>
    <property type="match status" value="1"/>
</dbReference>
<protein>
    <recommendedName>
        <fullName evidence="1">Ubiquitin-like domain-containing protein</fullName>
    </recommendedName>
</protein>
<reference evidence="2" key="1">
    <citation type="submission" date="2014-09" db="EMBL/GenBank/DDBJ databases">
        <title>Draft genome sequence of an oleaginous Mucoromycotina fungus Mucor ambiguus NBRC6742.</title>
        <authorList>
            <person name="Takeda I."/>
            <person name="Yamane N."/>
            <person name="Morita T."/>
            <person name="Tamano K."/>
            <person name="Machida M."/>
            <person name="Baker S."/>
            <person name="Koike H."/>
        </authorList>
    </citation>
    <scope>NUCLEOTIDE SEQUENCE</scope>
    <source>
        <strain evidence="2">NBRC 6742</strain>
    </source>
</reference>
<evidence type="ECO:0000313" key="2">
    <source>
        <dbReference type="EMBL" id="GAN08188.1"/>
    </source>
</evidence>
<dbReference type="Pfam" id="PF00240">
    <property type="entry name" value="ubiquitin"/>
    <property type="match status" value="1"/>
</dbReference>
<dbReference type="STRING" id="91626.A0A0C9N0U4"/>
<proteinExistence type="predicted"/>
<keyword evidence="3" id="KW-1185">Reference proteome</keyword>
<dbReference type="OrthoDB" id="2248860at2759"/>
<dbReference type="EMBL" id="DF836481">
    <property type="protein sequence ID" value="GAN08188.1"/>
    <property type="molecule type" value="Genomic_DNA"/>
</dbReference>
<organism evidence="2">
    <name type="scientific">Mucor ambiguus</name>
    <dbReference type="NCBI Taxonomy" id="91626"/>
    <lineage>
        <taxon>Eukaryota</taxon>
        <taxon>Fungi</taxon>
        <taxon>Fungi incertae sedis</taxon>
        <taxon>Mucoromycota</taxon>
        <taxon>Mucoromycotina</taxon>
        <taxon>Mucoromycetes</taxon>
        <taxon>Mucorales</taxon>
        <taxon>Mucorineae</taxon>
        <taxon>Mucoraceae</taxon>
        <taxon>Mucor</taxon>
    </lineage>
</organism>
<dbReference type="Gene3D" id="3.10.20.90">
    <property type="entry name" value="Phosphatidylinositol 3-kinase Catalytic Subunit, Chain A, domain 1"/>
    <property type="match status" value="1"/>
</dbReference>
<dbReference type="Proteomes" id="UP000053815">
    <property type="component" value="Unassembled WGS sequence"/>
</dbReference>
<dbReference type="InterPro" id="IPR000626">
    <property type="entry name" value="Ubiquitin-like_dom"/>
</dbReference>
<dbReference type="PROSITE" id="PS50053">
    <property type="entry name" value="UBIQUITIN_2"/>
    <property type="match status" value="1"/>
</dbReference>
<accession>A0A0C9N0U4</accession>
<name>A0A0C9N0U4_9FUNG</name>
<feature type="domain" description="Ubiquitin-like" evidence="1">
    <location>
        <begin position="3"/>
        <end position="74"/>
    </location>
</feature>
<dbReference type="AlphaFoldDB" id="A0A0C9N0U4"/>
<gene>
    <name evidence="2" type="ORF">MAM1_0192c07695</name>
</gene>
<dbReference type="SUPFAM" id="SSF54236">
    <property type="entry name" value="Ubiquitin-like"/>
    <property type="match status" value="1"/>
</dbReference>